<keyword evidence="1" id="KW-0732">Signal</keyword>
<organism evidence="2 3">
    <name type="scientific">Sphingomonas suaedae</name>
    <dbReference type="NCBI Taxonomy" id="2599297"/>
    <lineage>
        <taxon>Bacteria</taxon>
        <taxon>Pseudomonadati</taxon>
        <taxon>Pseudomonadota</taxon>
        <taxon>Alphaproteobacteria</taxon>
        <taxon>Sphingomonadales</taxon>
        <taxon>Sphingomonadaceae</taxon>
        <taxon>Sphingomonas</taxon>
    </lineage>
</organism>
<sequence length="134" mass="13236">MRLSTARLPAAAALLALAAPAGAAGGGSSEVVSLGTFNVPIIDGGRVDGSLQLELAVTPADRADVQKLGAAQPALRAAVLGAVLDFAQLRASPRVAVDADALSQALDAAARAADPAAAHVLILEVRTRSASPTP</sequence>
<protein>
    <submittedName>
        <fullName evidence="2">Uncharacterized protein</fullName>
    </submittedName>
</protein>
<feature type="chain" id="PRO_5022180647" evidence="1">
    <location>
        <begin position="24"/>
        <end position="134"/>
    </location>
</feature>
<evidence type="ECO:0000313" key="3">
    <source>
        <dbReference type="Proteomes" id="UP000318055"/>
    </source>
</evidence>
<name>A0A518REA0_9SPHN</name>
<proteinExistence type="predicted"/>
<evidence type="ECO:0000313" key="2">
    <source>
        <dbReference type="EMBL" id="QDX25759.1"/>
    </source>
</evidence>
<dbReference type="EMBL" id="CP042239">
    <property type="protein sequence ID" value="QDX25759.1"/>
    <property type="molecule type" value="Genomic_DNA"/>
</dbReference>
<evidence type="ECO:0000256" key="1">
    <source>
        <dbReference type="SAM" id="SignalP"/>
    </source>
</evidence>
<dbReference type="KEGG" id="ssua:FPZ54_06815"/>
<dbReference type="OrthoDB" id="7583343at2"/>
<gene>
    <name evidence="2" type="ORF">FPZ54_06815</name>
</gene>
<dbReference type="Proteomes" id="UP000318055">
    <property type="component" value="Chromosome"/>
</dbReference>
<keyword evidence="3" id="KW-1185">Reference proteome</keyword>
<dbReference type="RefSeq" id="WP_145845956.1">
    <property type="nucleotide sequence ID" value="NZ_CP042239.1"/>
</dbReference>
<feature type="signal peptide" evidence="1">
    <location>
        <begin position="1"/>
        <end position="23"/>
    </location>
</feature>
<reference evidence="2 3" key="1">
    <citation type="submission" date="2019-07" db="EMBL/GenBank/DDBJ databases">
        <title>Sphingomonas alkalisoli sp. nov., isolated from rhizosphere soil of Suaedae salsa.</title>
        <authorList>
            <person name="Zhang H."/>
            <person name="Xu L."/>
            <person name="Zhang J.-X."/>
            <person name="Sun J.-Q."/>
        </authorList>
    </citation>
    <scope>NUCLEOTIDE SEQUENCE [LARGE SCALE GENOMIC DNA]</scope>
    <source>
        <strain evidence="2 3">XS-10</strain>
    </source>
</reference>
<dbReference type="AlphaFoldDB" id="A0A518REA0"/>
<accession>A0A518REA0</accession>